<dbReference type="FunFam" id="3.40.50.20:FF:000010">
    <property type="entry name" value="Propionyl-CoA carboxylase subunit alpha"/>
    <property type="match status" value="1"/>
</dbReference>
<dbReference type="PROSITE" id="PS50975">
    <property type="entry name" value="ATP_GRASP"/>
    <property type="match status" value="1"/>
</dbReference>
<proteinExistence type="predicted"/>
<dbReference type="FunFam" id="3.30.1490.20:FF:000018">
    <property type="entry name" value="Biotin carboxylase"/>
    <property type="match status" value="1"/>
</dbReference>
<evidence type="ECO:0000259" key="8">
    <source>
        <dbReference type="PROSITE" id="PS50975"/>
    </source>
</evidence>
<dbReference type="UniPathway" id="UPA00655">
    <property type="reaction ID" value="UER00711"/>
</dbReference>
<evidence type="ECO:0000256" key="6">
    <source>
        <dbReference type="ARBA" id="ARBA00023267"/>
    </source>
</evidence>
<dbReference type="Pfam" id="PF02786">
    <property type="entry name" value="CPSase_L_D2"/>
    <property type="match status" value="1"/>
</dbReference>
<dbReference type="GO" id="GO:0016874">
    <property type="term" value="F:ligase activity"/>
    <property type="evidence" value="ECO:0007669"/>
    <property type="project" value="UniProtKB-KW"/>
</dbReference>
<dbReference type="InterPro" id="IPR005482">
    <property type="entry name" value="Biotin_COase_C"/>
</dbReference>
<dbReference type="InterPro" id="IPR004549">
    <property type="entry name" value="Acetyl_CoA_COase_biotin_COase"/>
</dbReference>
<dbReference type="PATRIC" id="fig|927665.4.peg.3785"/>
<dbReference type="Gene3D" id="3.30.470.20">
    <property type="entry name" value="ATP-grasp fold, B domain"/>
    <property type="match status" value="1"/>
</dbReference>
<dbReference type="AlphaFoldDB" id="A0A0F5IYR5"/>
<dbReference type="STRING" id="927665.HMPREF1535_03679"/>
<evidence type="ECO:0000313" key="11">
    <source>
        <dbReference type="Proteomes" id="UP000033047"/>
    </source>
</evidence>
<dbReference type="SUPFAM" id="SSF52440">
    <property type="entry name" value="PreATP-grasp domain"/>
    <property type="match status" value="1"/>
</dbReference>
<organism evidence="10 11">
    <name type="scientific">Parabacteroides goldsteinii DSM 19448 = WAL 12034</name>
    <dbReference type="NCBI Taxonomy" id="927665"/>
    <lineage>
        <taxon>Bacteria</taxon>
        <taxon>Pseudomonadati</taxon>
        <taxon>Bacteroidota</taxon>
        <taxon>Bacteroidia</taxon>
        <taxon>Bacteroidales</taxon>
        <taxon>Tannerellaceae</taxon>
        <taxon>Parabacteroides</taxon>
    </lineage>
</organism>
<dbReference type="FunFam" id="3.30.470.20:FF:000028">
    <property type="entry name" value="Methylcrotonoyl-CoA carboxylase subunit alpha, mitochondrial"/>
    <property type="match status" value="1"/>
</dbReference>
<dbReference type="InterPro" id="IPR005479">
    <property type="entry name" value="CPAse_ATP-bd"/>
</dbReference>
<dbReference type="PROSITE" id="PS50979">
    <property type="entry name" value="BC"/>
    <property type="match status" value="1"/>
</dbReference>
<dbReference type="GO" id="GO:0046872">
    <property type="term" value="F:metal ion binding"/>
    <property type="evidence" value="ECO:0007669"/>
    <property type="project" value="UniProtKB-KW"/>
</dbReference>
<evidence type="ECO:0000256" key="7">
    <source>
        <dbReference type="PROSITE-ProRule" id="PRU00409"/>
    </source>
</evidence>
<sequence>MIKKVLVANRGEIAMRIFRTCRVMNIPTVAIYTHVDRGALHVRYAEEAYCISEDESDTSYLKPDAILAIAQKTGAAIHPGYGFLSENADFARRCEEEGIIFIGPSADVIAKMGIKTEARKIMKAAGVPVVPGTEEPVNNIDEVRKVAKEVGYPIMLKALAGGGGKGMRLVRDEEGLEEAFRLSRSEAGNSFGNDAIYIEKYIENPHHIEVQVLGDKYGNVIHLYERECSIQRRNQKVIEESPSPFVKEETRRKMLTVAVEACKKIGYYSAGTLEFMMDKDQNFYFLEMNTRLQVEHPVTEEVTGVDLVRDMILVAAGNPLPYKQEDVEFRGAAIECRIYAEDPENNFMPSPGIIKVREAPEGRNVRLDSAAYAGFEVSLHYDPMIAKLCTWGRNRESAISNMARALREYKILGIKTTIPFHQRVLHNETFLKGNYDTTFIDTKFDKEDLKRRQNNDPLVAVIAAAIKHFEQEKEAAARMTTVPLVGESLWKYYGKLQMTANNY</sequence>
<gene>
    <name evidence="10" type="ORF">HMPREF1535_03679</name>
</gene>
<dbReference type="NCBIfam" id="TIGR00514">
    <property type="entry name" value="accC"/>
    <property type="match status" value="1"/>
</dbReference>
<keyword evidence="2" id="KW-0479">Metal-binding</keyword>
<dbReference type="HOGENOM" id="CLU_000395_3_2_10"/>
<dbReference type="Pfam" id="PF00289">
    <property type="entry name" value="Biotin_carb_N"/>
    <property type="match status" value="1"/>
</dbReference>
<dbReference type="Pfam" id="PF02785">
    <property type="entry name" value="Biotin_carb_C"/>
    <property type="match status" value="1"/>
</dbReference>
<dbReference type="EMBL" id="AQHV01000016">
    <property type="protein sequence ID" value="KKB50330.1"/>
    <property type="molecule type" value="Genomic_DNA"/>
</dbReference>
<dbReference type="InterPro" id="IPR005481">
    <property type="entry name" value="BC-like_N"/>
</dbReference>
<dbReference type="SMART" id="SM00878">
    <property type="entry name" value="Biotin_carb_C"/>
    <property type="match status" value="1"/>
</dbReference>
<keyword evidence="1" id="KW-0436">Ligase</keyword>
<keyword evidence="6" id="KW-0092">Biotin</keyword>
<dbReference type="InterPro" id="IPR011764">
    <property type="entry name" value="Biotin_carboxylation_dom"/>
</dbReference>
<dbReference type="PROSITE" id="PS00867">
    <property type="entry name" value="CPSASE_2"/>
    <property type="match status" value="1"/>
</dbReference>
<evidence type="ECO:0000259" key="9">
    <source>
        <dbReference type="PROSITE" id="PS50979"/>
    </source>
</evidence>
<dbReference type="PANTHER" id="PTHR45007:SF1">
    <property type="entry name" value="CARBOXYLASE, PUTATIVE (AFU_ORTHOLOGUE AFUA_5G07570)-RELATED"/>
    <property type="match status" value="1"/>
</dbReference>
<reference evidence="10 11" key="1">
    <citation type="submission" date="2013-04" db="EMBL/GenBank/DDBJ databases">
        <title>The Genome Sequence of Parabacteroides goldsteinii DSM 19448.</title>
        <authorList>
            <consortium name="The Broad Institute Genomics Platform"/>
            <person name="Earl A."/>
            <person name="Ward D."/>
            <person name="Feldgarden M."/>
            <person name="Gevers D."/>
            <person name="Martens E."/>
            <person name="Sakamoto M."/>
            <person name="Benno Y."/>
            <person name="Song Y."/>
            <person name="Liu C."/>
            <person name="Lee J."/>
            <person name="Bolanos M."/>
            <person name="Vaisanen M.L."/>
            <person name="Finegold S.M."/>
            <person name="Walker B."/>
            <person name="Young S."/>
            <person name="Zeng Q."/>
            <person name="Gargeya S."/>
            <person name="Fitzgerald M."/>
            <person name="Haas B."/>
            <person name="Abouelleil A."/>
            <person name="Allen A.W."/>
            <person name="Alvarado L."/>
            <person name="Arachchi H.M."/>
            <person name="Berlin A.M."/>
            <person name="Chapman S.B."/>
            <person name="Gainer-Dewar J."/>
            <person name="Goldberg J."/>
            <person name="Griggs A."/>
            <person name="Gujja S."/>
            <person name="Hansen M."/>
            <person name="Howarth C."/>
            <person name="Imamovic A."/>
            <person name="Ireland A."/>
            <person name="Larimer J."/>
            <person name="McCowan C."/>
            <person name="Murphy C."/>
            <person name="Pearson M."/>
            <person name="Poon T.W."/>
            <person name="Priest M."/>
            <person name="Roberts A."/>
            <person name="Saif S."/>
            <person name="Shea T."/>
            <person name="Sisk P."/>
            <person name="Sykes S."/>
            <person name="Wortman J."/>
            <person name="Nusbaum C."/>
            <person name="Birren B."/>
        </authorList>
    </citation>
    <scope>NUCLEOTIDE SEQUENCE [LARGE SCALE GENOMIC DNA]</scope>
    <source>
        <strain evidence="10 11">DSM 19448</strain>
    </source>
</reference>
<dbReference type="GO" id="GO:0005524">
    <property type="term" value="F:ATP binding"/>
    <property type="evidence" value="ECO:0007669"/>
    <property type="project" value="UniProtKB-UniRule"/>
</dbReference>
<dbReference type="InterPro" id="IPR016185">
    <property type="entry name" value="PreATP-grasp_dom_sf"/>
</dbReference>
<dbReference type="SUPFAM" id="SSF51246">
    <property type="entry name" value="Rudiment single hybrid motif"/>
    <property type="match status" value="1"/>
</dbReference>
<keyword evidence="5" id="KW-0460">Magnesium</keyword>
<keyword evidence="4 7" id="KW-0067">ATP-binding</keyword>
<name>A0A0F5IYR5_9BACT</name>
<keyword evidence="3 7" id="KW-0547">Nucleotide-binding</keyword>
<dbReference type="RefSeq" id="WP_046147048.1">
    <property type="nucleotide sequence ID" value="NZ_KQ033913.1"/>
</dbReference>
<feature type="domain" description="Biotin carboxylation" evidence="9">
    <location>
        <begin position="1"/>
        <end position="445"/>
    </location>
</feature>
<dbReference type="PANTHER" id="PTHR45007">
    <property type="entry name" value="CARBOXYLASE, PUTATIVE (AFU_ORTHOLOGUE AFUA_5G07570)-RELATED"/>
    <property type="match status" value="1"/>
</dbReference>
<dbReference type="InterPro" id="IPR011054">
    <property type="entry name" value="Rudment_hybrid_motif"/>
</dbReference>
<feature type="domain" description="ATP-grasp" evidence="8">
    <location>
        <begin position="119"/>
        <end position="316"/>
    </location>
</feature>
<dbReference type="InterPro" id="IPR011761">
    <property type="entry name" value="ATP-grasp"/>
</dbReference>
<dbReference type="NCBIfam" id="NF006367">
    <property type="entry name" value="PRK08591.1"/>
    <property type="match status" value="1"/>
</dbReference>
<dbReference type="Proteomes" id="UP000033047">
    <property type="component" value="Unassembled WGS sequence"/>
</dbReference>
<evidence type="ECO:0000256" key="5">
    <source>
        <dbReference type="ARBA" id="ARBA00022842"/>
    </source>
</evidence>
<dbReference type="SUPFAM" id="SSF56059">
    <property type="entry name" value="Glutathione synthetase ATP-binding domain-like"/>
    <property type="match status" value="1"/>
</dbReference>
<evidence type="ECO:0000256" key="3">
    <source>
        <dbReference type="ARBA" id="ARBA00022741"/>
    </source>
</evidence>
<dbReference type="GO" id="GO:2001295">
    <property type="term" value="P:malonyl-CoA biosynthetic process"/>
    <property type="evidence" value="ECO:0007669"/>
    <property type="project" value="UniProtKB-UniPathway"/>
</dbReference>
<protein>
    <submittedName>
        <fullName evidence="10">Acetyl-CoA carboxylase, biotin carboxylase subunit</fullName>
    </submittedName>
</protein>
<evidence type="ECO:0000313" key="10">
    <source>
        <dbReference type="EMBL" id="KKB50330.1"/>
    </source>
</evidence>
<evidence type="ECO:0000256" key="1">
    <source>
        <dbReference type="ARBA" id="ARBA00022598"/>
    </source>
</evidence>
<evidence type="ECO:0000256" key="2">
    <source>
        <dbReference type="ARBA" id="ARBA00022723"/>
    </source>
</evidence>
<comment type="caution">
    <text evidence="10">The sequence shown here is derived from an EMBL/GenBank/DDBJ whole genome shotgun (WGS) entry which is preliminary data.</text>
</comment>
<evidence type="ECO:0000256" key="4">
    <source>
        <dbReference type="ARBA" id="ARBA00022840"/>
    </source>
</evidence>
<accession>A0A0F5IYR5</accession>